<name>W9CBQ7_SCLBF</name>
<evidence type="ECO:0000256" key="1">
    <source>
        <dbReference type="SAM" id="MobiDB-lite"/>
    </source>
</evidence>
<feature type="region of interest" description="Disordered" evidence="1">
    <location>
        <begin position="1"/>
        <end position="36"/>
    </location>
</feature>
<evidence type="ECO:0000313" key="3">
    <source>
        <dbReference type="Proteomes" id="UP000019487"/>
    </source>
</evidence>
<gene>
    <name evidence="2" type="ORF">SBOR_7642</name>
</gene>
<feature type="region of interest" description="Disordered" evidence="1">
    <location>
        <begin position="66"/>
        <end position="88"/>
    </location>
</feature>
<evidence type="ECO:0000313" key="2">
    <source>
        <dbReference type="EMBL" id="ESZ91985.1"/>
    </source>
</evidence>
<proteinExistence type="predicted"/>
<feature type="compositionally biased region" description="Polar residues" evidence="1">
    <location>
        <begin position="70"/>
        <end position="86"/>
    </location>
</feature>
<keyword evidence="3" id="KW-1185">Reference proteome</keyword>
<dbReference type="HOGENOM" id="CLU_1008880_0_0_1"/>
<organism evidence="2 3">
    <name type="scientific">Sclerotinia borealis (strain F-4128)</name>
    <dbReference type="NCBI Taxonomy" id="1432307"/>
    <lineage>
        <taxon>Eukaryota</taxon>
        <taxon>Fungi</taxon>
        <taxon>Dikarya</taxon>
        <taxon>Ascomycota</taxon>
        <taxon>Pezizomycotina</taxon>
        <taxon>Leotiomycetes</taxon>
        <taxon>Helotiales</taxon>
        <taxon>Sclerotiniaceae</taxon>
        <taxon>Sclerotinia</taxon>
    </lineage>
</organism>
<protein>
    <submittedName>
        <fullName evidence="2">Uncharacterized protein</fullName>
    </submittedName>
</protein>
<comment type="caution">
    <text evidence="2">The sequence shown here is derived from an EMBL/GenBank/DDBJ whole genome shotgun (WGS) entry which is preliminary data.</text>
</comment>
<dbReference type="AlphaFoldDB" id="W9CBQ7"/>
<dbReference type="EMBL" id="AYSA01000441">
    <property type="protein sequence ID" value="ESZ91985.1"/>
    <property type="molecule type" value="Genomic_DNA"/>
</dbReference>
<accession>W9CBQ7</accession>
<sequence>MFTSRLSPQLDEGAAMDVDGTSVAPPNSPHETTGMYLDSVPTAPSGSHFETPGMDLDTVPVAPPSFLLNHPTTSESLSPSGTTPKVSNPRYETCVQRLLREARAREEKEMGNSGSLGFRRKLGHSAVPRAAPSAQHLEIRTQQRAQVRERMRLMRSLEFRSSSPTQRAEMLGIQKKTSEQANKQLKRLLPADQPYQISSSDVALMEAGELEILKDLNREARRFTLCLIESTRRDEEIRSAMFSGALRAGDKKIAALRAKVEKRLENSFAALDVKDD</sequence>
<dbReference type="Proteomes" id="UP000019487">
    <property type="component" value="Unassembled WGS sequence"/>
</dbReference>
<reference evidence="2 3" key="1">
    <citation type="journal article" date="2014" name="Genome Announc.">
        <title>Draft genome sequence of Sclerotinia borealis, a psychrophilic plant pathogenic fungus.</title>
        <authorList>
            <person name="Mardanov A.V."/>
            <person name="Beletsky A.V."/>
            <person name="Kadnikov V.V."/>
            <person name="Ignatov A.N."/>
            <person name="Ravin N.V."/>
        </authorList>
    </citation>
    <scope>NUCLEOTIDE SEQUENCE [LARGE SCALE GENOMIC DNA]</scope>
    <source>
        <strain evidence="3">F-4157</strain>
    </source>
</reference>